<reference evidence="2 3" key="1">
    <citation type="submission" date="2018-04" db="EMBL/GenBank/DDBJ databases">
        <title>Genomic Encyclopedia of Archaeal and Bacterial Type Strains, Phase II (KMG-II): from individual species to whole genera.</title>
        <authorList>
            <person name="Goeker M."/>
        </authorList>
    </citation>
    <scope>NUCLEOTIDE SEQUENCE [LARGE SCALE GENOMIC DNA]</scope>
    <source>
        <strain evidence="2 3">DSM 28823</strain>
    </source>
</reference>
<feature type="transmembrane region" description="Helical" evidence="1">
    <location>
        <begin position="107"/>
        <end position="126"/>
    </location>
</feature>
<evidence type="ECO:0000313" key="2">
    <source>
        <dbReference type="EMBL" id="PTN10041.1"/>
    </source>
</evidence>
<organism evidence="2 3">
    <name type="scientific">Mangrovibacterium marinum</name>
    <dbReference type="NCBI Taxonomy" id="1639118"/>
    <lineage>
        <taxon>Bacteria</taxon>
        <taxon>Pseudomonadati</taxon>
        <taxon>Bacteroidota</taxon>
        <taxon>Bacteroidia</taxon>
        <taxon>Marinilabiliales</taxon>
        <taxon>Prolixibacteraceae</taxon>
        <taxon>Mangrovibacterium</taxon>
    </lineage>
</organism>
<feature type="transmembrane region" description="Helical" evidence="1">
    <location>
        <begin position="163"/>
        <end position="184"/>
    </location>
</feature>
<dbReference type="Proteomes" id="UP000243525">
    <property type="component" value="Unassembled WGS sequence"/>
</dbReference>
<gene>
    <name evidence="2" type="ORF">C8N47_10221</name>
</gene>
<evidence type="ECO:0000256" key="1">
    <source>
        <dbReference type="SAM" id="Phobius"/>
    </source>
</evidence>
<dbReference type="AlphaFoldDB" id="A0A2T5C553"/>
<proteinExistence type="predicted"/>
<name>A0A2T5C553_9BACT</name>
<evidence type="ECO:0000313" key="3">
    <source>
        <dbReference type="Proteomes" id="UP000243525"/>
    </source>
</evidence>
<dbReference type="RefSeq" id="WP_107820835.1">
    <property type="nucleotide sequence ID" value="NZ_OY782574.1"/>
</dbReference>
<dbReference type="OrthoDB" id="1447147at2"/>
<accession>A0A2T5C553</accession>
<sequence length="189" mass="21569">MEFPEKAELIERYQKYTDQELLHILKHPEGYQDLALEVARELAHDRGLSPEEGKAAGASSRGGIFPRFTDAAKARNLIKSIQRLFYFVALIPFITGALSFADGYPSLALVYGGIAVLWAAVAFFAVQRKKHQMVLFQFLLLIFMLVTRYMTTGFPPAVQTVDWLIYGIILLSIVYLLVYFKILIRDYLR</sequence>
<protein>
    <submittedName>
        <fullName evidence="2">Uncharacterized protein</fullName>
    </submittedName>
</protein>
<keyword evidence="3" id="KW-1185">Reference proteome</keyword>
<keyword evidence="1" id="KW-1133">Transmembrane helix</keyword>
<feature type="transmembrane region" description="Helical" evidence="1">
    <location>
        <begin position="84"/>
        <end position="101"/>
    </location>
</feature>
<comment type="caution">
    <text evidence="2">The sequence shown here is derived from an EMBL/GenBank/DDBJ whole genome shotgun (WGS) entry which is preliminary data.</text>
</comment>
<keyword evidence="1" id="KW-0812">Transmembrane</keyword>
<dbReference type="EMBL" id="QAAD01000002">
    <property type="protein sequence ID" value="PTN10041.1"/>
    <property type="molecule type" value="Genomic_DNA"/>
</dbReference>
<feature type="transmembrane region" description="Helical" evidence="1">
    <location>
        <begin position="133"/>
        <end position="151"/>
    </location>
</feature>
<keyword evidence="1" id="KW-0472">Membrane</keyword>